<dbReference type="AlphaFoldDB" id="A0A1Q9CXP9"/>
<comment type="caution">
    <text evidence="2">The sequence shown here is derived from an EMBL/GenBank/DDBJ whole genome shotgun (WGS) entry which is preliminary data.</text>
</comment>
<dbReference type="EMBL" id="LSRX01000846">
    <property type="protein sequence ID" value="OLP87713.1"/>
    <property type="molecule type" value="Genomic_DNA"/>
</dbReference>
<accession>A0A1Q9CXP9</accession>
<protein>
    <submittedName>
        <fullName evidence="2">Uncharacterized protein</fullName>
    </submittedName>
</protein>
<name>A0A1Q9CXP9_SYMMI</name>
<organism evidence="2 3">
    <name type="scientific">Symbiodinium microadriaticum</name>
    <name type="common">Dinoflagellate</name>
    <name type="synonym">Zooxanthella microadriatica</name>
    <dbReference type="NCBI Taxonomy" id="2951"/>
    <lineage>
        <taxon>Eukaryota</taxon>
        <taxon>Sar</taxon>
        <taxon>Alveolata</taxon>
        <taxon>Dinophyceae</taxon>
        <taxon>Suessiales</taxon>
        <taxon>Symbiodiniaceae</taxon>
        <taxon>Symbiodinium</taxon>
    </lineage>
</organism>
<evidence type="ECO:0000256" key="1">
    <source>
        <dbReference type="SAM" id="MobiDB-lite"/>
    </source>
</evidence>
<feature type="region of interest" description="Disordered" evidence="1">
    <location>
        <begin position="247"/>
        <end position="294"/>
    </location>
</feature>
<evidence type="ECO:0000313" key="3">
    <source>
        <dbReference type="Proteomes" id="UP000186817"/>
    </source>
</evidence>
<proteinExistence type="predicted"/>
<gene>
    <name evidence="2" type="ORF">AK812_SmicGene31044</name>
</gene>
<dbReference type="Proteomes" id="UP000186817">
    <property type="component" value="Unassembled WGS sequence"/>
</dbReference>
<feature type="compositionally biased region" description="Basic and acidic residues" evidence="1">
    <location>
        <begin position="253"/>
        <end position="263"/>
    </location>
</feature>
<reference evidence="2 3" key="1">
    <citation type="submission" date="2016-02" db="EMBL/GenBank/DDBJ databases">
        <title>Genome analysis of coral dinoflagellate symbionts highlights evolutionary adaptations to a symbiotic lifestyle.</title>
        <authorList>
            <person name="Aranda M."/>
            <person name="Li Y."/>
            <person name="Liew Y.J."/>
            <person name="Baumgarten S."/>
            <person name="Simakov O."/>
            <person name="Wilson M."/>
            <person name="Piel J."/>
            <person name="Ashoor H."/>
            <person name="Bougouffa S."/>
            <person name="Bajic V.B."/>
            <person name="Ryu T."/>
            <person name="Ravasi T."/>
            <person name="Bayer T."/>
            <person name="Micklem G."/>
            <person name="Kim H."/>
            <person name="Bhak J."/>
            <person name="Lajeunesse T.C."/>
            <person name="Voolstra C.R."/>
        </authorList>
    </citation>
    <scope>NUCLEOTIDE SEQUENCE [LARGE SCALE GENOMIC DNA]</scope>
    <source>
        <strain evidence="2 3">CCMP2467</strain>
    </source>
</reference>
<keyword evidence="3" id="KW-1185">Reference proteome</keyword>
<sequence>MAFDGDFSFIPWDFMRAACNKGRDRPDLSSTLDISAVPQVWHKPDRVERSWENDKVRSCLMELDYQTAWVLHQTEADIVAWVAVLALTLHNHPDQKDLRHGLAEKMVRKEHPGRPPRKGDAGVRETAPHHALVRSAELWQSMPDVAWCFYKLGWKDFHGLGQSSPNGSDYCHEHVPHLLSALIGSDADRSTERTRQYRNIFSFYNEKSFKLRTEETRPLEYKLDYRDRWPDMSQAWMWQRSSYDSFYGGGPKGRPDPGVRPRPESGPSPTQESAQGDEPRYGPNAKFPPIFGFPPRGRQLVSTVALGHGLSAG</sequence>
<dbReference type="OrthoDB" id="417808at2759"/>
<evidence type="ECO:0000313" key="2">
    <source>
        <dbReference type="EMBL" id="OLP87713.1"/>
    </source>
</evidence>
<feature type="region of interest" description="Disordered" evidence="1">
    <location>
        <begin position="108"/>
        <end position="127"/>
    </location>
</feature>